<organism evidence="6 7">
    <name type="scientific">Niabella ginsenosidivorans</name>
    <dbReference type="NCBI Taxonomy" id="1176587"/>
    <lineage>
        <taxon>Bacteria</taxon>
        <taxon>Pseudomonadati</taxon>
        <taxon>Bacteroidota</taxon>
        <taxon>Chitinophagia</taxon>
        <taxon>Chitinophagales</taxon>
        <taxon>Chitinophagaceae</taxon>
        <taxon>Niabella</taxon>
    </lineage>
</organism>
<evidence type="ECO:0000256" key="5">
    <source>
        <dbReference type="SAM" id="SignalP"/>
    </source>
</evidence>
<feature type="active site" description="Nucleophile" evidence="3">
    <location>
        <position position="125"/>
    </location>
</feature>
<dbReference type="EMBL" id="CP015772">
    <property type="protein sequence ID" value="ANH83900.1"/>
    <property type="molecule type" value="Genomic_DNA"/>
</dbReference>
<evidence type="ECO:0000313" key="6">
    <source>
        <dbReference type="EMBL" id="ANH83900.1"/>
    </source>
</evidence>
<proteinExistence type="inferred from homology"/>
<evidence type="ECO:0000256" key="4">
    <source>
        <dbReference type="PIRSR" id="PIRSR610905-2"/>
    </source>
</evidence>
<reference evidence="6 7" key="1">
    <citation type="submission" date="2016-05" db="EMBL/GenBank/DDBJ databases">
        <title>Niabella ginsenosidivorans BS26 whole genome sequencing.</title>
        <authorList>
            <person name="Im W.T."/>
            <person name="Siddiqi M.Z."/>
        </authorList>
    </citation>
    <scope>NUCLEOTIDE SEQUENCE [LARGE SCALE GENOMIC DNA]</scope>
    <source>
        <strain evidence="6 7">BS26</strain>
    </source>
</reference>
<dbReference type="SUPFAM" id="SSF48208">
    <property type="entry name" value="Six-hairpin glycosidases"/>
    <property type="match status" value="1"/>
</dbReference>
<comment type="similarity">
    <text evidence="2">Belongs to the glycosyl hydrolase 88 family.</text>
</comment>
<dbReference type="Gene3D" id="1.50.10.10">
    <property type="match status" value="1"/>
</dbReference>
<dbReference type="InterPro" id="IPR012341">
    <property type="entry name" value="6hp_glycosidase-like_sf"/>
</dbReference>
<dbReference type="Proteomes" id="UP000077667">
    <property type="component" value="Chromosome"/>
</dbReference>
<sequence>MKNGLKKILLGSSLLFWGVMPSLVDAQEQNRLQPDPGLQAVVTESLQASVRQYAYLKQRLQPDQWPRTFENGKLQTATPYAWTSGFYPGGLLYLYEFSHDNSLLKEAKAKLEKMEPLKTVTANHDLGFMMYCSFGNAYRLFGDPADKAILVRSAQSLARRFDPRVGCIQSWDQVKSLDGKRILKFPVIIDNMMNLELLFFASKATGESFYKDIAVKHAEMTMKNHVRPDFSCYHVVDYDVETGAVKSRETQQGFSDNSAWSRGQAWGIYGFTMVYRETKDPRFLQTAKGMTDFFLSHPNLPEDKIPYWDFNVGQKGFDPPWNYDPSKYKTVPRDASAAAITAAALLELAGYVDPGTGGRYLHAAEWMLRSLSSPAYRAATGENGGFILKHASGGVPGNVEVDVPLIYADYYYIEALMRYRALGK</sequence>
<dbReference type="PANTHER" id="PTHR36845:SF1">
    <property type="entry name" value="HYDROLASE, PUTATIVE (AFU_ORTHOLOGUE AFUA_7G05090)-RELATED"/>
    <property type="match status" value="1"/>
</dbReference>
<feature type="binding site" evidence="4">
    <location>
        <position position="262"/>
    </location>
    <ligand>
        <name>substrate</name>
    </ligand>
</feature>
<accession>A0A1A9IAX1</accession>
<feature type="binding site" evidence="4">
    <location>
        <position position="190"/>
    </location>
    <ligand>
        <name>substrate</name>
    </ligand>
</feature>
<keyword evidence="7" id="KW-1185">Reference proteome</keyword>
<keyword evidence="1 6" id="KW-0378">Hydrolase</keyword>
<dbReference type="PANTHER" id="PTHR36845">
    <property type="entry name" value="HYDROLASE, PUTATIVE (AFU_ORTHOLOGUE AFUA_7G05090)-RELATED"/>
    <property type="match status" value="1"/>
</dbReference>
<feature type="binding site" evidence="4">
    <location>
        <position position="125"/>
    </location>
    <ligand>
        <name>substrate</name>
    </ligand>
</feature>
<name>A0A1A9IAX1_9BACT</name>
<keyword evidence="5" id="KW-0732">Signal</keyword>
<feature type="binding site" evidence="4">
    <location>
        <position position="266"/>
    </location>
    <ligand>
        <name>substrate</name>
    </ligand>
</feature>
<feature type="signal peptide" evidence="5">
    <location>
        <begin position="1"/>
        <end position="26"/>
    </location>
</feature>
<dbReference type="OrthoDB" id="428577at2"/>
<feature type="binding site" evidence="4">
    <location>
        <position position="250"/>
    </location>
    <ligand>
        <name>substrate</name>
    </ligand>
</feature>
<dbReference type="GO" id="GO:0052757">
    <property type="term" value="F:chondroitin hydrolase activity"/>
    <property type="evidence" value="ECO:0007669"/>
    <property type="project" value="TreeGrafter"/>
</dbReference>
<dbReference type="InterPro" id="IPR010905">
    <property type="entry name" value="Glyco_hydro_88"/>
</dbReference>
<dbReference type="Pfam" id="PF07470">
    <property type="entry name" value="Glyco_hydro_88"/>
    <property type="match status" value="1"/>
</dbReference>
<dbReference type="AlphaFoldDB" id="A0A1A9IAX1"/>
<dbReference type="GO" id="GO:0000272">
    <property type="term" value="P:polysaccharide catabolic process"/>
    <property type="evidence" value="ECO:0007669"/>
    <property type="project" value="TreeGrafter"/>
</dbReference>
<evidence type="ECO:0000256" key="1">
    <source>
        <dbReference type="ARBA" id="ARBA00022801"/>
    </source>
</evidence>
<protein>
    <submittedName>
        <fullName evidence="6">Glucuronyl hydrolase</fullName>
    </submittedName>
</protein>
<gene>
    <name evidence="6" type="ORF">A8C56_12650</name>
</gene>
<evidence type="ECO:0000256" key="3">
    <source>
        <dbReference type="PIRSR" id="PIRSR610905-1"/>
    </source>
</evidence>
<dbReference type="InterPro" id="IPR008928">
    <property type="entry name" value="6-hairpin_glycosidase_sf"/>
</dbReference>
<dbReference type="KEGG" id="nia:A8C56_12650"/>
<evidence type="ECO:0000313" key="7">
    <source>
        <dbReference type="Proteomes" id="UP000077667"/>
    </source>
</evidence>
<feature type="chain" id="PRO_5008390128" evidence="5">
    <location>
        <begin position="27"/>
        <end position="424"/>
    </location>
</feature>
<dbReference type="InterPro" id="IPR052369">
    <property type="entry name" value="UG_Glycosaminoglycan_Hydrolase"/>
</dbReference>
<evidence type="ECO:0000256" key="2">
    <source>
        <dbReference type="ARBA" id="ARBA00038358"/>
    </source>
</evidence>
<feature type="active site" description="Proton donor" evidence="3">
    <location>
        <position position="190"/>
    </location>
</feature>
<dbReference type="STRING" id="1176587.A8C56_12650"/>